<feature type="compositionally biased region" description="Polar residues" evidence="1">
    <location>
        <begin position="171"/>
        <end position="180"/>
    </location>
</feature>
<organism evidence="2 3">
    <name type="scientific">Tilletia horrida</name>
    <dbReference type="NCBI Taxonomy" id="155126"/>
    <lineage>
        <taxon>Eukaryota</taxon>
        <taxon>Fungi</taxon>
        <taxon>Dikarya</taxon>
        <taxon>Basidiomycota</taxon>
        <taxon>Ustilaginomycotina</taxon>
        <taxon>Exobasidiomycetes</taxon>
        <taxon>Tilletiales</taxon>
        <taxon>Tilletiaceae</taxon>
        <taxon>Tilletia</taxon>
    </lineage>
</organism>
<proteinExistence type="predicted"/>
<keyword evidence="3" id="KW-1185">Reference proteome</keyword>
<comment type="caution">
    <text evidence="2">The sequence shown here is derived from an EMBL/GenBank/DDBJ whole genome shotgun (WGS) entry which is preliminary data.</text>
</comment>
<dbReference type="EMBL" id="JAPDMZ010000122">
    <property type="protein sequence ID" value="KAK0549025.1"/>
    <property type="molecule type" value="Genomic_DNA"/>
</dbReference>
<evidence type="ECO:0000313" key="2">
    <source>
        <dbReference type="EMBL" id="KAK0549025.1"/>
    </source>
</evidence>
<reference evidence="2" key="1">
    <citation type="journal article" date="2023" name="PhytoFront">
        <title>Draft Genome Resources of Seven Strains of Tilletia horrida, Causal Agent of Kernel Smut of Rice.</title>
        <authorList>
            <person name="Khanal S."/>
            <person name="Antony Babu S."/>
            <person name="Zhou X.G."/>
        </authorList>
    </citation>
    <scope>NUCLEOTIDE SEQUENCE</scope>
    <source>
        <strain evidence="2">TX6</strain>
    </source>
</reference>
<sequence>MRDPTVLFLDIACYDRKGTQQFKSLRAVAISDLLEEHKKSMTPTSLAGWLTGSHKKSIYDQAAEGARSWTSVAAGSMSLESFERSINDLLLSEQDINGHPDGNLHGFKMQLSWTIPDGYLSKSSELHGRRIVIKHDWDLNAFFKIHEGHGVHHEKIGPAVMEVKCWPKDPQPQSKNSSESATKAQPKSASAATAAPQIKPESGGGQLAAPAIGGVPASSVHHPIEGIDYQPGHHTGRDESSPTARKR</sequence>
<dbReference type="Proteomes" id="UP001176517">
    <property type="component" value="Unassembled WGS sequence"/>
</dbReference>
<evidence type="ECO:0000256" key="1">
    <source>
        <dbReference type="SAM" id="MobiDB-lite"/>
    </source>
</evidence>
<feature type="region of interest" description="Disordered" evidence="1">
    <location>
        <begin position="165"/>
        <end position="247"/>
    </location>
</feature>
<dbReference type="AlphaFoldDB" id="A0AAN6GN40"/>
<evidence type="ECO:0000313" key="3">
    <source>
        <dbReference type="Proteomes" id="UP001176517"/>
    </source>
</evidence>
<gene>
    <name evidence="2" type="ORF">OC846_004248</name>
</gene>
<feature type="compositionally biased region" description="Low complexity" evidence="1">
    <location>
        <begin position="181"/>
        <end position="197"/>
    </location>
</feature>
<name>A0AAN6GN40_9BASI</name>
<accession>A0AAN6GN40</accession>
<protein>
    <submittedName>
        <fullName evidence="2">Uncharacterized protein</fullName>
    </submittedName>
</protein>